<dbReference type="AlphaFoldDB" id="A0A1R3GYM5"/>
<name>A0A1R3GYM5_9ROSI</name>
<evidence type="ECO:0000313" key="3">
    <source>
        <dbReference type="Proteomes" id="UP000187203"/>
    </source>
</evidence>
<organism evidence="2 3">
    <name type="scientific">Corchorus olitorius</name>
    <dbReference type="NCBI Taxonomy" id="93759"/>
    <lineage>
        <taxon>Eukaryota</taxon>
        <taxon>Viridiplantae</taxon>
        <taxon>Streptophyta</taxon>
        <taxon>Embryophyta</taxon>
        <taxon>Tracheophyta</taxon>
        <taxon>Spermatophyta</taxon>
        <taxon>Magnoliopsida</taxon>
        <taxon>eudicotyledons</taxon>
        <taxon>Gunneridae</taxon>
        <taxon>Pentapetalae</taxon>
        <taxon>rosids</taxon>
        <taxon>malvids</taxon>
        <taxon>Malvales</taxon>
        <taxon>Malvaceae</taxon>
        <taxon>Grewioideae</taxon>
        <taxon>Apeibeae</taxon>
        <taxon>Corchorus</taxon>
    </lineage>
</organism>
<feature type="region of interest" description="Disordered" evidence="1">
    <location>
        <begin position="1"/>
        <end position="26"/>
    </location>
</feature>
<dbReference type="Proteomes" id="UP000187203">
    <property type="component" value="Unassembled WGS sequence"/>
</dbReference>
<protein>
    <submittedName>
        <fullName evidence="2">Uncharacterized protein</fullName>
    </submittedName>
</protein>
<evidence type="ECO:0000256" key="1">
    <source>
        <dbReference type="SAM" id="MobiDB-lite"/>
    </source>
</evidence>
<proteinExistence type="predicted"/>
<accession>A0A1R3GYM5</accession>
<dbReference type="EMBL" id="AWUE01021183">
    <property type="protein sequence ID" value="OMO63111.1"/>
    <property type="molecule type" value="Genomic_DNA"/>
</dbReference>
<keyword evidence="3" id="KW-1185">Reference proteome</keyword>
<sequence>MLHERKAVAHAKRTSSSTPGDSAKQPCCCSARHLVVACRDRGAFRKQREAAREDLLPLHNGQQTSSLLLRDRAVSAACCCCNRAPTLHQHTARARPPQHPSHTSRAT</sequence>
<evidence type="ECO:0000313" key="2">
    <source>
        <dbReference type="EMBL" id="OMO63111.1"/>
    </source>
</evidence>
<comment type="caution">
    <text evidence="2">The sequence shown here is derived from an EMBL/GenBank/DDBJ whole genome shotgun (WGS) entry which is preliminary data.</text>
</comment>
<reference evidence="3" key="1">
    <citation type="submission" date="2013-09" db="EMBL/GenBank/DDBJ databases">
        <title>Corchorus olitorius genome sequencing.</title>
        <authorList>
            <person name="Alam M."/>
            <person name="Haque M.S."/>
            <person name="Islam M.S."/>
            <person name="Emdad E.M."/>
            <person name="Islam M.M."/>
            <person name="Ahmed B."/>
            <person name="Halim A."/>
            <person name="Hossen Q.M.M."/>
            <person name="Hossain M.Z."/>
            <person name="Ahmed R."/>
            <person name="Khan M.M."/>
            <person name="Islam R."/>
            <person name="Rashid M.M."/>
            <person name="Khan S.A."/>
            <person name="Rahman M.S."/>
            <person name="Alam M."/>
            <person name="Yahiya A.S."/>
            <person name="Khan M.S."/>
            <person name="Azam M.S."/>
            <person name="Haque T."/>
            <person name="Lashkar M.Z.H."/>
            <person name="Akhand A.I."/>
            <person name="Morshed G."/>
            <person name="Roy S."/>
            <person name="Uddin K.S."/>
            <person name="Rabeya T."/>
            <person name="Hossain A.S."/>
            <person name="Chowdhury A."/>
            <person name="Snigdha A.R."/>
            <person name="Mortoza M.S."/>
            <person name="Matin S.A."/>
            <person name="Hoque S.M.E."/>
            <person name="Islam M.K."/>
            <person name="Roy D.K."/>
            <person name="Haider R."/>
            <person name="Moosa M.M."/>
            <person name="Elias S.M."/>
            <person name="Hasan A.M."/>
            <person name="Jahan S."/>
            <person name="Shafiuddin M."/>
            <person name="Mahmood N."/>
            <person name="Shommy N.S."/>
        </authorList>
    </citation>
    <scope>NUCLEOTIDE SEQUENCE [LARGE SCALE GENOMIC DNA]</scope>
    <source>
        <strain evidence="3">cv. O-4</strain>
    </source>
</reference>
<gene>
    <name evidence="2" type="ORF">COLO4_32722</name>
</gene>